<feature type="compositionally biased region" description="Acidic residues" evidence="1">
    <location>
        <begin position="316"/>
        <end position="332"/>
    </location>
</feature>
<keyword evidence="2" id="KW-0812">Transmembrane</keyword>
<sequence length="415" mass="46441">MPFPWKKAKVTRISRLVADLHQSPKRGGSLVVETGFPTSLIDLFVKNRDRLRKSSKRKSSPSSSPPQIQTPPTLHQPSSPPKSFPSPPCKEELRSPDIDVGKLVLVQRECEERIAFHAAFKIFLVVALAVSSRNLAVWFMVAAFLLVLVEFVGTRFFGFLRPESKMLFLDSWIQKGLLVLKRWDWEQGSAQELVVKQQGTLCSASHGLIELEDDCIEEIQIAESKFDSVDKGCDGESLETQMKVEGMEKIRELLTCRSERSRSARIKANLIKKLVPKKLRNGKKQGKSNDKDEPCTQSGVEIDKSDKIDEGKQGPEADDGDDESQVEVEEEEESCKQVEELGDRISTSAQLLWVEESGTGVVKSKVGNDRKGKSGYLILFVIVLAGLVGGRGLALLLTLVWCLIVRYRFGRLRRC</sequence>
<feature type="transmembrane region" description="Helical" evidence="2">
    <location>
        <begin position="376"/>
        <end position="409"/>
    </location>
</feature>
<feature type="region of interest" description="Disordered" evidence="1">
    <location>
        <begin position="281"/>
        <end position="332"/>
    </location>
</feature>
<evidence type="ECO:0000256" key="1">
    <source>
        <dbReference type="SAM" id="MobiDB-lite"/>
    </source>
</evidence>
<dbReference type="Proteomes" id="UP000504621">
    <property type="component" value="Unplaced"/>
</dbReference>
<reference evidence="4" key="1">
    <citation type="submission" date="2025-08" db="UniProtKB">
        <authorList>
            <consortium name="RefSeq"/>
        </authorList>
    </citation>
    <scope>IDENTIFICATION</scope>
    <source>
        <tissue evidence="4">Leaf</tissue>
    </source>
</reference>
<dbReference type="PANTHER" id="PTHR36381">
    <property type="entry name" value="ETHYLENE-REGULATED TRANSCRIPT 2 (ERT2)"/>
    <property type="match status" value="1"/>
</dbReference>
<dbReference type="PANTHER" id="PTHR36381:SF1">
    <property type="entry name" value="ETHYLENE-REGULATED TRANSCRIPT 2 (ERT2)"/>
    <property type="match status" value="1"/>
</dbReference>
<organism evidence="3 4">
    <name type="scientific">Herrania umbratica</name>
    <dbReference type="NCBI Taxonomy" id="108875"/>
    <lineage>
        <taxon>Eukaryota</taxon>
        <taxon>Viridiplantae</taxon>
        <taxon>Streptophyta</taxon>
        <taxon>Embryophyta</taxon>
        <taxon>Tracheophyta</taxon>
        <taxon>Spermatophyta</taxon>
        <taxon>Magnoliopsida</taxon>
        <taxon>eudicotyledons</taxon>
        <taxon>Gunneridae</taxon>
        <taxon>Pentapetalae</taxon>
        <taxon>rosids</taxon>
        <taxon>malvids</taxon>
        <taxon>Malvales</taxon>
        <taxon>Malvaceae</taxon>
        <taxon>Byttnerioideae</taxon>
        <taxon>Herrania</taxon>
    </lineage>
</organism>
<dbReference type="GeneID" id="110427144"/>
<keyword evidence="2" id="KW-1133">Transmembrane helix</keyword>
<dbReference type="AlphaFoldDB" id="A0A6J1BIZ7"/>
<feature type="compositionally biased region" description="Basic and acidic residues" evidence="1">
    <location>
        <begin position="301"/>
        <end position="315"/>
    </location>
</feature>
<evidence type="ECO:0000256" key="2">
    <source>
        <dbReference type="SAM" id="Phobius"/>
    </source>
</evidence>
<gene>
    <name evidence="4" type="primary">LOC110427144</name>
</gene>
<evidence type="ECO:0000313" key="4">
    <source>
        <dbReference type="RefSeq" id="XP_021298244.1"/>
    </source>
</evidence>
<evidence type="ECO:0000313" key="3">
    <source>
        <dbReference type="Proteomes" id="UP000504621"/>
    </source>
</evidence>
<name>A0A6J1BIZ7_9ROSI</name>
<keyword evidence="3" id="KW-1185">Reference proteome</keyword>
<keyword evidence="2" id="KW-0472">Membrane</keyword>
<dbReference type="RefSeq" id="XP_021298244.1">
    <property type="nucleotide sequence ID" value="XM_021442569.1"/>
</dbReference>
<feature type="region of interest" description="Disordered" evidence="1">
    <location>
        <begin position="52"/>
        <end position="93"/>
    </location>
</feature>
<feature type="transmembrane region" description="Helical" evidence="2">
    <location>
        <begin position="137"/>
        <end position="157"/>
    </location>
</feature>
<proteinExistence type="predicted"/>
<protein>
    <submittedName>
        <fullName evidence="4">Uncharacterized protein LOC110427144</fullName>
    </submittedName>
</protein>
<feature type="compositionally biased region" description="Pro residues" evidence="1">
    <location>
        <begin position="78"/>
        <end position="88"/>
    </location>
</feature>
<dbReference type="OrthoDB" id="690172at2759"/>
<accession>A0A6J1BIZ7</accession>